<protein>
    <recommendedName>
        <fullName evidence="2">DUF721 domain-containing protein</fullName>
    </recommendedName>
</protein>
<organism evidence="1">
    <name type="scientific">marine metagenome</name>
    <dbReference type="NCBI Taxonomy" id="408172"/>
    <lineage>
        <taxon>unclassified sequences</taxon>
        <taxon>metagenomes</taxon>
        <taxon>ecological metagenomes</taxon>
    </lineage>
</organism>
<evidence type="ECO:0008006" key="2">
    <source>
        <dbReference type="Google" id="ProtNLM"/>
    </source>
</evidence>
<dbReference type="AlphaFoldDB" id="A0A381QKI8"/>
<gene>
    <name evidence="1" type="ORF">METZ01_LOCUS32716</name>
</gene>
<name>A0A381QKI8_9ZZZZ</name>
<accession>A0A381QKI8</accession>
<dbReference type="Pfam" id="PF05258">
    <property type="entry name" value="DciA"/>
    <property type="match status" value="1"/>
</dbReference>
<evidence type="ECO:0000313" key="1">
    <source>
        <dbReference type="EMBL" id="SUZ79862.1"/>
    </source>
</evidence>
<dbReference type="EMBL" id="UINC01001405">
    <property type="protein sequence ID" value="SUZ79862.1"/>
    <property type="molecule type" value="Genomic_DNA"/>
</dbReference>
<sequence>VLEQHGVKDQIKRMTVLKLWPEIVGEHVAAVTQARSVSERTLFIEVRTSAWLMELNMMKADFLTEVNRHLEEVPLKRIIFVLGEST</sequence>
<dbReference type="PANTHER" id="PTHR36456">
    <property type="entry name" value="UPF0232 PROTEIN SCO3875"/>
    <property type="match status" value="1"/>
</dbReference>
<proteinExistence type="predicted"/>
<dbReference type="PANTHER" id="PTHR36456:SF1">
    <property type="entry name" value="UPF0232 PROTEIN SCO3875"/>
    <property type="match status" value="1"/>
</dbReference>
<reference evidence="1" key="1">
    <citation type="submission" date="2018-05" db="EMBL/GenBank/DDBJ databases">
        <authorList>
            <person name="Lanie J.A."/>
            <person name="Ng W.-L."/>
            <person name="Kazmierczak K.M."/>
            <person name="Andrzejewski T.M."/>
            <person name="Davidsen T.M."/>
            <person name="Wayne K.J."/>
            <person name="Tettelin H."/>
            <person name="Glass J.I."/>
            <person name="Rusch D."/>
            <person name="Podicherti R."/>
            <person name="Tsui H.-C.T."/>
            <person name="Winkler M.E."/>
        </authorList>
    </citation>
    <scope>NUCLEOTIDE SEQUENCE</scope>
</reference>
<dbReference type="InterPro" id="IPR007922">
    <property type="entry name" value="DciA-like"/>
</dbReference>
<feature type="non-terminal residue" evidence="1">
    <location>
        <position position="1"/>
    </location>
</feature>